<sequence length="75" mass="8624">MYTGMKTMPKRKAIDDVRESFARIDEIRRFNLYEKQRTIISLAHNGSSPKANECCGQISHYATITIVSRFNKVEG</sequence>
<organism evidence="1 2">
    <name type="scientific">Celerinatantimonas yamalensis</name>
    <dbReference type="NCBI Taxonomy" id="559956"/>
    <lineage>
        <taxon>Bacteria</taxon>
        <taxon>Pseudomonadati</taxon>
        <taxon>Pseudomonadota</taxon>
        <taxon>Gammaproteobacteria</taxon>
        <taxon>Celerinatantimonadaceae</taxon>
        <taxon>Celerinatantimonas</taxon>
    </lineage>
</organism>
<accession>A0ABW9G5V1</accession>
<gene>
    <name evidence="1" type="ORF">ABUE30_07770</name>
</gene>
<evidence type="ECO:0000313" key="1">
    <source>
        <dbReference type="EMBL" id="MFM2484963.1"/>
    </source>
</evidence>
<protein>
    <submittedName>
        <fullName evidence="1">Uncharacterized protein</fullName>
    </submittedName>
</protein>
<evidence type="ECO:0000313" key="2">
    <source>
        <dbReference type="Proteomes" id="UP001629953"/>
    </source>
</evidence>
<dbReference type="Proteomes" id="UP001629953">
    <property type="component" value="Unassembled WGS sequence"/>
</dbReference>
<proteinExistence type="predicted"/>
<name>A0ABW9G5V1_9GAMM</name>
<dbReference type="RefSeq" id="WP_408623150.1">
    <property type="nucleotide sequence ID" value="NZ_JBEQCT010000002.1"/>
</dbReference>
<reference evidence="1 2" key="1">
    <citation type="journal article" date="2013" name="Int. J. Syst. Evol. Microbiol.">
        <title>Celerinatantimonas yamalensis sp. nov., a cold-adapted diazotrophic bacterium from a cold permafrost brine.</title>
        <authorList>
            <person name="Shcherbakova V."/>
            <person name="Chuvilskaya N."/>
            <person name="Rivkina E."/>
            <person name="Demidov N."/>
            <person name="Uchaeva V."/>
            <person name="Suetin S."/>
            <person name="Suzina N."/>
            <person name="Gilichinsky D."/>
        </authorList>
    </citation>
    <scope>NUCLEOTIDE SEQUENCE [LARGE SCALE GENOMIC DNA]</scope>
    <source>
        <strain evidence="1 2">C7</strain>
    </source>
</reference>
<dbReference type="EMBL" id="JBEQCT010000002">
    <property type="protein sequence ID" value="MFM2484963.1"/>
    <property type="molecule type" value="Genomic_DNA"/>
</dbReference>
<keyword evidence="2" id="KW-1185">Reference proteome</keyword>
<comment type="caution">
    <text evidence="1">The sequence shown here is derived from an EMBL/GenBank/DDBJ whole genome shotgun (WGS) entry which is preliminary data.</text>
</comment>